<organism evidence="1 2">
    <name type="scientific">Candidatus Nitrosocosmicus arcticus</name>
    <dbReference type="NCBI Taxonomy" id="2035267"/>
    <lineage>
        <taxon>Archaea</taxon>
        <taxon>Nitrososphaerota</taxon>
        <taxon>Nitrososphaeria</taxon>
        <taxon>Nitrososphaerales</taxon>
        <taxon>Nitrososphaeraceae</taxon>
        <taxon>Candidatus Nitrosocosmicus</taxon>
    </lineage>
</organism>
<gene>
    <name evidence="1" type="ORF">NARC_110063</name>
</gene>
<protein>
    <submittedName>
        <fullName evidence="1">Uncharacterized protein</fullName>
    </submittedName>
</protein>
<reference evidence="1 2" key="1">
    <citation type="journal article" date="2019" name="Front. Microbiol.">
        <title>Ammonia Oxidation by the Arctic Terrestrial Thaumarchaeote Candidatus Nitrosocosmicus arcticus Is Stimulated by Increasing Temperatures.</title>
        <authorList>
            <person name="Alves R.J.E."/>
            <person name="Kerou M."/>
            <person name="Zappe A."/>
            <person name="Bittner R."/>
            <person name="Abby S.S."/>
            <person name="Schmidt H.A."/>
            <person name="Pfeifer K."/>
            <person name="Schleper C."/>
        </authorList>
    </citation>
    <scope>NUCLEOTIDE SEQUENCE [LARGE SCALE GENOMIC DNA]</scope>
    <source>
        <strain evidence="1 2">Kfb</strain>
    </source>
</reference>
<proteinExistence type="predicted"/>
<evidence type="ECO:0000313" key="2">
    <source>
        <dbReference type="Proteomes" id="UP000315289"/>
    </source>
</evidence>
<keyword evidence="2" id="KW-1185">Reference proteome</keyword>
<dbReference type="EMBL" id="VOAH01000011">
    <property type="protein sequence ID" value="TVP39851.1"/>
    <property type="molecule type" value="Genomic_DNA"/>
</dbReference>
<comment type="caution">
    <text evidence="1">The sequence shown here is derived from an EMBL/GenBank/DDBJ whole genome shotgun (WGS) entry which is preliminary data.</text>
</comment>
<dbReference type="AlphaFoldDB" id="A0A557STC3"/>
<accession>A0A557STC3</accession>
<evidence type="ECO:0000313" key="1">
    <source>
        <dbReference type="EMBL" id="TVP39851.1"/>
    </source>
</evidence>
<sequence>MEGSTVVVGPVPSGPIRKVKKAIDVKINKTTRPKTAIDNHSPALNISIFCILIGLIF</sequence>
<name>A0A557STC3_9ARCH</name>
<dbReference type="Proteomes" id="UP000315289">
    <property type="component" value="Unassembled WGS sequence"/>
</dbReference>